<dbReference type="Gene3D" id="3.40.50.300">
    <property type="entry name" value="P-loop containing nucleotide triphosphate hydrolases"/>
    <property type="match status" value="4"/>
</dbReference>
<dbReference type="SUPFAM" id="SSF52540">
    <property type="entry name" value="P-loop containing nucleoside triphosphate hydrolases"/>
    <property type="match status" value="3"/>
</dbReference>
<dbReference type="InterPro" id="IPR023836">
    <property type="entry name" value="EccCa-like_Actinobacteria"/>
</dbReference>
<keyword evidence="2" id="KW-1003">Cell membrane</keyword>
<feature type="binding site" evidence="9">
    <location>
        <begin position="1151"/>
        <end position="1158"/>
    </location>
    <ligand>
        <name>ATP</name>
        <dbReference type="ChEBI" id="CHEBI:30616"/>
    </ligand>
</feature>
<evidence type="ECO:0000256" key="2">
    <source>
        <dbReference type="ARBA" id="ARBA00022475"/>
    </source>
</evidence>
<dbReference type="InterPro" id="IPR003593">
    <property type="entry name" value="AAA+_ATPase"/>
</dbReference>
<proteinExistence type="predicted"/>
<evidence type="ECO:0000256" key="6">
    <source>
        <dbReference type="ARBA" id="ARBA00022840"/>
    </source>
</evidence>
<feature type="domain" description="FtsK" evidence="11">
    <location>
        <begin position="470"/>
        <end position="676"/>
    </location>
</feature>
<dbReference type="PANTHER" id="PTHR22683:SF1">
    <property type="entry name" value="TYPE VII SECRETION SYSTEM PROTEIN ESSC"/>
    <property type="match status" value="1"/>
</dbReference>
<dbReference type="SMART" id="SM00382">
    <property type="entry name" value="AAA"/>
    <property type="match status" value="3"/>
</dbReference>
<evidence type="ECO:0000259" key="11">
    <source>
        <dbReference type="PROSITE" id="PS50901"/>
    </source>
</evidence>
<protein>
    <submittedName>
        <fullName evidence="12">Type VII secretion protein EccC</fullName>
    </submittedName>
</protein>
<evidence type="ECO:0000256" key="9">
    <source>
        <dbReference type="PROSITE-ProRule" id="PRU00289"/>
    </source>
</evidence>
<dbReference type="PANTHER" id="PTHR22683">
    <property type="entry name" value="SPORULATION PROTEIN RELATED"/>
    <property type="match status" value="1"/>
</dbReference>
<dbReference type="InterPro" id="IPR050206">
    <property type="entry name" value="FtsK/SpoIIIE/SftA"/>
</dbReference>
<reference evidence="12" key="1">
    <citation type="submission" date="2023-03" db="EMBL/GenBank/DDBJ databases">
        <title>Actinoallomurus iriomotensis NBRC 103684.</title>
        <authorList>
            <person name="Ichikawa N."/>
            <person name="Sato H."/>
            <person name="Tonouchi N."/>
        </authorList>
    </citation>
    <scope>NUCLEOTIDE SEQUENCE</scope>
    <source>
        <strain evidence="12">NBRC 103684</strain>
    </source>
</reference>
<dbReference type="EMBL" id="BSTK01000033">
    <property type="protein sequence ID" value="GLY92654.1"/>
    <property type="molecule type" value="Genomic_DNA"/>
</dbReference>
<evidence type="ECO:0000256" key="4">
    <source>
        <dbReference type="ARBA" id="ARBA00022737"/>
    </source>
</evidence>
<keyword evidence="7 10" id="KW-1133">Transmembrane helix</keyword>
<comment type="caution">
    <text evidence="12">The sequence shown here is derived from an EMBL/GenBank/DDBJ whole genome shotgun (WGS) entry which is preliminary data.</text>
</comment>
<comment type="subcellular location">
    <subcellularLocation>
        <location evidence="1">Cell membrane</location>
        <topology evidence="1">Multi-pass membrane protein</topology>
    </subcellularLocation>
</comment>
<evidence type="ECO:0000313" key="12">
    <source>
        <dbReference type="EMBL" id="GLY92654.1"/>
    </source>
</evidence>
<dbReference type="NCBIfam" id="TIGR03924">
    <property type="entry name" value="T7SS_EccC_a"/>
    <property type="match status" value="1"/>
</dbReference>
<dbReference type="NCBIfam" id="TIGR03925">
    <property type="entry name" value="T7SS_EccC_b"/>
    <property type="match status" value="1"/>
</dbReference>
<dbReference type="GO" id="GO:0005886">
    <property type="term" value="C:plasma membrane"/>
    <property type="evidence" value="ECO:0007669"/>
    <property type="project" value="UniProtKB-SubCell"/>
</dbReference>
<evidence type="ECO:0000256" key="8">
    <source>
        <dbReference type="ARBA" id="ARBA00023136"/>
    </source>
</evidence>
<feature type="domain" description="FtsK" evidence="11">
    <location>
        <begin position="1133"/>
        <end position="1319"/>
    </location>
</feature>
<evidence type="ECO:0000256" key="3">
    <source>
        <dbReference type="ARBA" id="ARBA00022692"/>
    </source>
</evidence>
<dbReference type="RefSeq" id="WP_285585004.1">
    <property type="nucleotide sequence ID" value="NZ_BSTK01000033.1"/>
</dbReference>
<dbReference type="InterPro" id="IPR027417">
    <property type="entry name" value="P-loop_NTPase"/>
</dbReference>
<feature type="binding site" evidence="9">
    <location>
        <begin position="848"/>
        <end position="855"/>
    </location>
    <ligand>
        <name>ATP</name>
        <dbReference type="ChEBI" id="CHEBI:30616"/>
    </ligand>
</feature>
<evidence type="ECO:0000256" key="5">
    <source>
        <dbReference type="ARBA" id="ARBA00022741"/>
    </source>
</evidence>
<keyword evidence="5 9" id="KW-0547">Nucleotide-binding</keyword>
<feature type="binding site" evidence="9">
    <location>
        <begin position="493"/>
        <end position="500"/>
    </location>
    <ligand>
        <name>ATP</name>
        <dbReference type="ChEBI" id="CHEBI:30616"/>
    </ligand>
</feature>
<feature type="domain" description="FtsK" evidence="11">
    <location>
        <begin position="830"/>
        <end position="1022"/>
    </location>
</feature>
<feature type="transmembrane region" description="Helical" evidence="10">
    <location>
        <begin position="63"/>
        <end position="82"/>
    </location>
</feature>
<dbReference type="Pfam" id="PF01580">
    <property type="entry name" value="FtsK_SpoIIIE"/>
    <property type="match status" value="3"/>
</dbReference>
<sequence>MSRIAFHRPARMAPPPVPEDKVAIAAPPQLPPPSGMSTMLTLLLPLLTSVSMAAYLISTGRQWMIALGVLFIVTSAGLSIGFRMQMRGKSRQAREHQRERYLDYLAGIRRQAREVAQVQRFAAAWVHPSPERLWAIAVRRRRVWERRPEDPDFLRLRIGMGDGPLAITLTTTRRSDPTVEYDAHSLHAAEELVQIHKTVERQPAWIDVGRAGVVSLLGPAAETEAAATALLCQLGTLHAPDDVQVAVVTSGNAQWEWVKWLPHAHEQDTRERGIEVVPLVAEDLVGLADYLEAELDRAVAARAERGTRLVSMTAQEGPRRRLVVVLNDYDPRASWTRSPLVLRLIAEPGPHLGITVVCLVTAEAHEPERVDVRVRLEPSGRLTLEGANAGLHSTVQDATVDRIAPALRSRIARSLAPLRLTGEQEQVLSQSVSLPGMLGIDVTSLDPTAAWRSPDDEELLRVPVGVTADGEALVLDLKESAQGGIGPHGLIVGATGSGKSELLRTLVTGLSLTHSPEHLGFVLVDFKGGATFAGLTRLPHVAGLITNLADDLSLVERVRDALVGEQQRRQRLLRQAGNIDSIRDYQLKQAAGGTDVEGAPLPPLPYLMIVVDEFGELLSQRSDFIDLFVQIGRVGRSLGMHLLLATQRLEEGRLRGLESHLSYRIALRTFSASESRTVIGTADAYKLPSIPGSAYLKVDESIYERFRVAHVSRLYEDPAAQAGRRKPIAPVPFELRTPPTPEDTAPEPAVTPVPGSGTTELQVVVERLAASSAPTHQVWLPPLPPRFPLDPLLAPVEVVPERGLQSQAWPSGGELKFPVAVADLPAQQEQRPVVLDLTGIHGHLALVGAPQSGKSTFLRTALISAMLTHTPDELQFYCIDHGGGALHALQGAPHVSGVAGRRDTERVQRVLAEVNRLIAVRERMFQELGIQSAADFRRRRDDGELPPGVRAADVVLVVDNWGALQAELEDATLVATDIATRGLGVGVHLILTANRWAEIRLALRDSIPGRLELRMNDPAESEINRQETRRLGRVPAGRGLMPPGLPFHVALPRMDGADGLDGLAEAQHEVIDAITGSWEGPSVPRLKVLPERISVKELEEILADTSVVGNPWEDAGGGLSPTEVPIGLAQSDLRPVGLDLSQGQPHFLVFGDSGSGRTSFLRAWMRGVGRRHSPWDVRFIVVDYRRSLLDVLPAPYIGAHAGNPELAATFVAQVAEKLKERMPPPGLTIDRLRERDWWEGPEFYLVVDDYDLVANGPDRGPLAPLASFVTQGEELGFHVMLARRVSGAARSLMSDPMVGRLREFGADGLILSGDPREGVLLGDQRAAQRIPGRGLLIRRRQEPTLIHAVVDEETEPVTYDARPAGTGEEVQP</sequence>
<keyword evidence="13" id="KW-1185">Reference proteome</keyword>
<name>A0A9W6SFJ5_9ACTN</name>
<dbReference type="Proteomes" id="UP001165074">
    <property type="component" value="Unassembled WGS sequence"/>
</dbReference>
<accession>A0A9W6SFJ5</accession>
<keyword evidence="4" id="KW-0677">Repeat</keyword>
<gene>
    <name evidence="12" type="primary">ftsK</name>
    <name evidence="12" type="ORF">Airi02_105820</name>
</gene>
<dbReference type="InterPro" id="IPR002543">
    <property type="entry name" value="FtsK_dom"/>
</dbReference>
<evidence type="ECO:0000313" key="13">
    <source>
        <dbReference type="Proteomes" id="UP001165074"/>
    </source>
</evidence>
<keyword evidence="6 9" id="KW-0067">ATP-binding</keyword>
<evidence type="ECO:0000256" key="1">
    <source>
        <dbReference type="ARBA" id="ARBA00004651"/>
    </source>
</evidence>
<organism evidence="12 13">
    <name type="scientific">Actinoallomurus iriomotensis</name>
    <dbReference type="NCBI Taxonomy" id="478107"/>
    <lineage>
        <taxon>Bacteria</taxon>
        <taxon>Bacillati</taxon>
        <taxon>Actinomycetota</taxon>
        <taxon>Actinomycetes</taxon>
        <taxon>Streptosporangiales</taxon>
        <taxon>Thermomonosporaceae</taxon>
        <taxon>Actinoallomurus</taxon>
    </lineage>
</organism>
<evidence type="ECO:0000256" key="7">
    <source>
        <dbReference type="ARBA" id="ARBA00022989"/>
    </source>
</evidence>
<dbReference type="GO" id="GO:0003677">
    <property type="term" value="F:DNA binding"/>
    <property type="evidence" value="ECO:0007669"/>
    <property type="project" value="InterPro"/>
</dbReference>
<evidence type="ECO:0000256" key="10">
    <source>
        <dbReference type="SAM" id="Phobius"/>
    </source>
</evidence>
<keyword evidence="3 10" id="KW-0812">Transmembrane</keyword>
<keyword evidence="8 10" id="KW-0472">Membrane</keyword>
<dbReference type="GO" id="GO:0005524">
    <property type="term" value="F:ATP binding"/>
    <property type="evidence" value="ECO:0007669"/>
    <property type="project" value="UniProtKB-UniRule"/>
</dbReference>
<feature type="transmembrane region" description="Helical" evidence="10">
    <location>
        <begin position="39"/>
        <end position="57"/>
    </location>
</feature>
<dbReference type="InterPro" id="IPR023837">
    <property type="entry name" value="EccCb-like_Actinobacteria"/>
</dbReference>
<dbReference type="PROSITE" id="PS50901">
    <property type="entry name" value="FTSK"/>
    <property type="match status" value="3"/>
</dbReference>